<evidence type="ECO:0000313" key="3">
    <source>
        <dbReference type="Proteomes" id="UP001303160"/>
    </source>
</evidence>
<feature type="region of interest" description="Disordered" evidence="1">
    <location>
        <begin position="63"/>
        <end position="194"/>
    </location>
</feature>
<feature type="compositionally biased region" description="Basic and acidic residues" evidence="1">
    <location>
        <begin position="283"/>
        <end position="293"/>
    </location>
</feature>
<feature type="compositionally biased region" description="Basic and acidic residues" evidence="1">
    <location>
        <begin position="259"/>
        <end position="270"/>
    </location>
</feature>
<dbReference type="EMBL" id="MU863947">
    <property type="protein sequence ID" value="KAK4198403.1"/>
    <property type="molecule type" value="Genomic_DNA"/>
</dbReference>
<proteinExistence type="predicted"/>
<feature type="compositionally biased region" description="Basic and acidic residues" evidence="1">
    <location>
        <begin position="85"/>
        <end position="95"/>
    </location>
</feature>
<evidence type="ECO:0000256" key="1">
    <source>
        <dbReference type="SAM" id="MobiDB-lite"/>
    </source>
</evidence>
<feature type="compositionally biased region" description="Acidic residues" evidence="1">
    <location>
        <begin position="16"/>
        <end position="25"/>
    </location>
</feature>
<feature type="region of interest" description="Disordered" evidence="1">
    <location>
        <begin position="225"/>
        <end position="293"/>
    </location>
</feature>
<reference evidence="2" key="2">
    <citation type="submission" date="2023-05" db="EMBL/GenBank/DDBJ databases">
        <authorList>
            <consortium name="Lawrence Berkeley National Laboratory"/>
            <person name="Steindorff A."/>
            <person name="Hensen N."/>
            <person name="Bonometti L."/>
            <person name="Westerberg I."/>
            <person name="Brannstrom I.O."/>
            <person name="Guillou S."/>
            <person name="Cros-Aarteil S."/>
            <person name="Calhoun S."/>
            <person name="Haridas S."/>
            <person name="Kuo A."/>
            <person name="Mondo S."/>
            <person name="Pangilinan J."/>
            <person name="Riley R."/>
            <person name="Labutti K."/>
            <person name="Andreopoulos B."/>
            <person name="Lipzen A."/>
            <person name="Chen C."/>
            <person name="Yanf M."/>
            <person name="Daum C."/>
            <person name="Ng V."/>
            <person name="Clum A."/>
            <person name="Ohm R."/>
            <person name="Martin F."/>
            <person name="Silar P."/>
            <person name="Natvig D."/>
            <person name="Lalanne C."/>
            <person name="Gautier V."/>
            <person name="Ament-Velasquez S.L."/>
            <person name="Kruys A."/>
            <person name="Hutchinson M.I."/>
            <person name="Powell A.J."/>
            <person name="Barry K."/>
            <person name="Miller A.N."/>
            <person name="Grigoriev I.V."/>
            <person name="Debuchy R."/>
            <person name="Gladieux P."/>
            <person name="Thoren M.H."/>
            <person name="Johannesson H."/>
        </authorList>
    </citation>
    <scope>NUCLEOTIDE SEQUENCE</scope>
    <source>
        <strain evidence="2">CBS 315.58</strain>
    </source>
</reference>
<protein>
    <submittedName>
        <fullName evidence="2">Uncharacterized protein</fullName>
    </submittedName>
</protein>
<feature type="region of interest" description="Disordered" evidence="1">
    <location>
        <begin position="1"/>
        <end position="28"/>
    </location>
</feature>
<sequence>MMQPIDLGDPVAAETPDSDFEDNMDEIPMPSMRDRITAACVEGAIIPFSLFTSRKFRRVKNALLDSGPPIDDSWEIITSEEEEEARSGRKEEKAGHSTSKYHSFMSSAMSGNERPRKAKADAPGGGQETRAQERMQRESGMQANMPMEQSPASPKVVDKSSAVKQVVHPVDKPAGKPPVTVDEATTKPVKKTAEAPVEKVIEKCNKTPVDKVVGEVSEKAVEKAVEKPVEKVAENAEKSSQPAAAPVKQKGKQKKKNRKYQDEDWLKDVEAAVQHPCPPQAENKLDESPYAKE</sequence>
<comment type="caution">
    <text evidence="2">The sequence shown here is derived from an EMBL/GenBank/DDBJ whole genome shotgun (WGS) entry which is preliminary data.</text>
</comment>
<feature type="compositionally biased region" description="Basic and acidic residues" evidence="1">
    <location>
        <begin position="225"/>
        <end position="237"/>
    </location>
</feature>
<dbReference type="Proteomes" id="UP001303160">
    <property type="component" value="Unassembled WGS sequence"/>
</dbReference>
<accession>A0AAN6XE13</accession>
<feature type="compositionally biased region" description="Basic residues" evidence="1">
    <location>
        <begin position="249"/>
        <end position="258"/>
    </location>
</feature>
<dbReference type="AlphaFoldDB" id="A0AAN6XE13"/>
<reference evidence="2" key="1">
    <citation type="journal article" date="2023" name="Mol. Phylogenet. Evol.">
        <title>Genome-scale phylogeny and comparative genomics of the fungal order Sordariales.</title>
        <authorList>
            <person name="Hensen N."/>
            <person name="Bonometti L."/>
            <person name="Westerberg I."/>
            <person name="Brannstrom I.O."/>
            <person name="Guillou S."/>
            <person name="Cros-Aarteil S."/>
            <person name="Calhoun S."/>
            <person name="Haridas S."/>
            <person name="Kuo A."/>
            <person name="Mondo S."/>
            <person name="Pangilinan J."/>
            <person name="Riley R."/>
            <person name="LaButti K."/>
            <person name="Andreopoulos B."/>
            <person name="Lipzen A."/>
            <person name="Chen C."/>
            <person name="Yan M."/>
            <person name="Daum C."/>
            <person name="Ng V."/>
            <person name="Clum A."/>
            <person name="Steindorff A."/>
            <person name="Ohm R.A."/>
            <person name="Martin F."/>
            <person name="Silar P."/>
            <person name="Natvig D.O."/>
            <person name="Lalanne C."/>
            <person name="Gautier V."/>
            <person name="Ament-Velasquez S.L."/>
            <person name="Kruys A."/>
            <person name="Hutchinson M.I."/>
            <person name="Powell A.J."/>
            <person name="Barry K."/>
            <person name="Miller A.N."/>
            <person name="Grigoriev I.V."/>
            <person name="Debuchy R."/>
            <person name="Gladieux P."/>
            <person name="Hiltunen Thoren M."/>
            <person name="Johannesson H."/>
        </authorList>
    </citation>
    <scope>NUCLEOTIDE SEQUENCE</scope>
    <source>
        <strain evidence="2">CBS 315.58</strain>
    </source>
</reference>
<organism evidence="2 3">
    <name type="scientific">Triangularia verruculosa</name>
    <dbReference type="NCBI Taxonomy" id="2587418"/>
    <lineage>
        <taxon>Eukaryota</taxon>
        <taxon>Fungi</taxon>
        <taxon>Dikarya</taxon>
        <taxon>Ascomycota</taxon>
        <taxon>Pezizomycotina</taxon>
        <taxon>Sordariomycetes</taxon>
        <taxon>Sordariomycetidae</taxon>
        <taxon>Sordariales</taxon>
        <taxon>Podosporaceae</taxon>
        <taxon>Triangularia</taxon>
    </lineage>
</organism>
<gene>
    <name evidence="2" type="ORF">QBC40DRAFT_341329</name>
</gene>
<name>A0AAN6XE13_9PEZI</name>
<keyword evidence="3" id="KW-1185">Reference proteome</keyword>
<evidence type="ECO:0000313" key="2">
    <source>
        <dbReference type="EMBL" id="KAK4198403.1"/>
    </source>
</evidence>
<feature type="compositionally biased region" description="Acidic residues" evidence="1">
    <location>
        <begin position="72"/>
        <end position="84"/>
    </location>
</feature>
<feature type="compositionally biased region" description="Polar residues" evidence="1">
    <location>
        <begin position="96"/>
        <end position="110"/>
    </location>
</feature>